<dbReference type="EMBL" id="JAOWRF010000068">
    <property type="protein sequence ID" value="MCV3212802.1"/>
    <property type="molecule type" value="Genomic_DNA"/>
</dbReference>
<proteinExistence type="predicted"/>
<gene>
    <name evidence="1" type="ORF">OGM63_04545</name>
</gene>
<sequence length="71" mass="8725">MILLFLNLGLAILLYQERKLFDRKIWQEFIEFWLTQDKFLYKALFNGRDYLIKDFHPSQNDNPFLIDKVKV</sequence>
<organism evidence="1 2">
    <name type="scientific">Plectonema radiosum NIES-515</name>
    <dbReference type="NCBI Taxonomy" id="2986073"/>
    <lineage>
        <taxon>Bacteria</taxon>
        <taxon>Bacillati</taxon>
        <taxon>Cyanobacteriota</taxon>
        <taxon>Cyanophyceae</taxon>
        <taxon>Oscillatoriophycideae</taxon>
        <taxon>Oscillatoriales</taxon>
        <taxon>Microcoleaceae</taxon>
        <taxon>Plectonema</taxon>
    </lineage>
</organism>
<dbReference type="RefSeq" id="WP_263744311.1">
    <property type="nucleotide sequence ID" value="NZ_JAOWRF010000068.1"/>
</dbReference>
<reference evidence="1 2" key="1">
    <citation type="submission" date="2022-10" db="EMBL/GenBank/DDBJ databases">
        <title>Identification of biosynthetic pathway for the production of the potent trypsin inhibitor radiosumin.</title>
        <authorList>
            <person name="Fewer D.P."/>
            <person name="Delbaje E."/>
            <person name="Ouyang X."/>
            <person name="Agostino P.D."/>
            <person name="Wahlsten M."/>
            <person name="Jokela J."/>
            <person name="Permi P."/>
            <person name="Haapaniemi E."/>
            <person name="Koistinen H."/>
        </authorList>
    </citation>
    <scope>NUCLEOTIDE SEQUENCE [LARGE SCALE GENOMIC DNA]</scope>
    <source>
        <strain evidence="1 2">NIES-515</strain>
    </source>
</reference>
<accession>A0ABT3AUL1</accession>
<evidence type="ECO:0000313" key="1">
    <source>
        <dbReference type="EMBL" id="MCV3212802.1"/>
    </source>
</evidence>
<dbReference type="Proteomes" id="UP001526143">
    <property type="component" value="Unassembled WGS sequence"/>
</dbReference>
<evidence type="ECO:0000313" key="2">
    <source>
        <dbReference type="Proteomes" id="UP001526143"/>
    </source>
</evidence>
<protein>
    <submittedName>
        <fullName evidence="1">Uncharacterized protein</fullName>
    </submittedName>
</protein>
<name>A0ABT3AUL1_9CYAN</name>
<keyword evidence="2" id="KW-1185">Reference proteome</keyword>
<comment type="caution">
    <text evidence="1">The sequence shown here is derived from an EMBL/GenBank/DDBJ whole genome shotgun (WGS) entry which is preliminary data.</text>
</comment>